<keyword evidence="2" id="KW-1133">Transmembrane helix</keyword>
<dbReference type="EMBL" id="BTSX01000004">
    <property type="protein sequence ID" value="GMS94009.1"/>
    <property type="molecule type" value="Genomic_DNA"/>
</dbReference>
<feature type="non-terminal residue" evidence="3">
    <location>
        <position position="222"/>
    </location>
</feature>
<protein>
    <recommendedName>
        <fullName evidence="5">G protein-coupled receptor</fullName>
    </recommendedName>
</protein>
<comment type="subcellular location">
    <subcellularLocation>
        <location evidence="1">Membrane</location>
        <topology evidence="1">Multi-pass membrane protein</topology>
    </subcellularLocation>
</comment>
<dbReference type="InterPro" id="IPR006201">
    <property type="entry name" value="Neur_channel"/>
</dbReference>
<gene>
    <name evidence="3" type="ORF">PENTCL1PPCAC_16184</name>
</gene>
<dbReference type="Gene3D" id="1.20.58.390">
    <property type="entry name" value="Neurotransmitter-gated ion-channel transmembrane domain"/>
    <property type="match status" value="1"/>
</dbReference>
<evidence type="ECO:0000256" key="1">
    <source>
        <dbReference type="ARBA" id="ARBA00004141"/>
    </source>
</evidence>
<dbReference type="GO" id="GO:0004888">
    <property type="term" value="F:transmembrane signaling receptor activity"/>
    <property type="evidence" value="ECO:0007669"/>
    <property type="project" value="InterPro"/>
</dbReference>
<sequence length="222" mass="24160">MSLFQFDAFPFDVQYCMICFGLEGFSMDSVVLIYQSTERPQMQGNSEWGIAGNISVGELRMPGSGVQLDRRIGYHFALARRSFFWVTLIIVPTVLICVVALAGIFFTHGDKIVENAASIGLTTMTSLMLVVTILADSLAKADNLPGLGWFVLIDIGIVCAAVMAALLLDHCRSAAIGCARRASKQGHYASLLVSKGAYRIARFAFFLLSICALVLNCVLSWS</sequence>
<dbReference type="SUPFAM" id="SSF90112">
    <property type="entry name" value="Neurotransmitter-gated ion-channel transmembrane pore"/>
    <property type="match status" value="1"/>
</dbReference>
<dbReference type="Proteomes" id="UP001432027">
    <property type="component" value="Unassembled WGS sequence"/>
</dbReference>
<comment type="caution">
    <text evidence="3">The sequence shown here is derived from an EMBL/GenBank/DDBJ whole genome shotgun (WGS) entry which is preliminary data.</text>
</comment>
<feature type="transmembrane region" description="Helical" evidence="2">
    <location>
        <begin position="200"/>
        <end position="221"/>
    </location>
</feature>
<evidence type="ECO:0000313" key="4">
    <source>
        <dbReference type="Proteomes" id="UP001432027"/>
    </source>
</evidence>
<evidence type="ECO:0000313" key="3">
    <source>
        <dbReference type="EMBL" id="GMS94009.1"/>
    </source>
</evidence>
<evidence type="ECO:0008006" key="5">
    <source>
        <dbReference type="Google" id="ProtNLM"/>
    </source>
</evidence>
<keyword evidence="2" id="KW-0472">Membrane</keyword>
<evidence type="ECO:0000256" key="2">
    <source>
        <dbReference type="SAM" id="Phobius"/>
    </source>
</evidence>
<keyword evidence="2" id="KW-0812">Transmembrane</keyword>
<accession>A0AAV5TIA3</accession>
<keyword evidence="4" id="KW-1185">Reference proteome</keyword>
<reference evidence="3" key="1">
    <citation type="submission" date="2023-10" db="EMBL/GenBank/DDBJ databases">
        <title>Genome assembly of Pristionchus species.</title>
        <authorList>
            <person name="Yoshida K."/>
            <person name="Sommer R.J."/>
        </authorList>
    </citation>
    <scope>NUCLEOTIDE SEQUENCE</scope>
    <source>
        <strain evidence="3">RS0144</strain>
    </source>
</reference>
<dbReference type="InterPro" id="IPR036719">
    <property type="entry name" value="Neuro-gated_channel_TM_sf"/>
</dbReference>
<feature type="transmembrane region" description="Helical" evidence="2">
    <location>
        <begin position="83"/>
        <end position="106"/>
    </location>
</feature>
<feature type="transmembrane region" description="Helical" evidence="2">
    <location>
        <begin position="147"/>
        <end position="168"/>
    </location>
</feature>
<organism evidence="3 4">
    <name type="scientific">Pristionchus entomophagus</name>
    <dbReference type="NCBI Taxonomy" id="358040"/>
    <lineage>
        <taxon>Eukaryota</taxon>
        <taxon>Metazoa</taxon>
        <taxon>Ecdysozoa</taxon>
        <taxon>Nematoda</taxon>
        <taxon>Chromadorea</taxon>
        <taxon>Rhabditida</taxon>
        <taxon>Rhabditina</taxon>
        <taxon>Diplogasteromorpha</taxon>
        <taxon>Diplogasteroidea</taxon>
        <taxon>Neodiplogasteridae</taxon>
        <taxon>Pristionchus</taxon>
    </lineage>
</organism>
<dbReference type="PANTHER" id="PTHR18945">
    <property type="entry name" value="NEUROTRANSMITTER GATED ION CHANNEL"/>
    <property type="match status" value="1"/>
</dbReference>
<dbReference type="GO" id="GO:0016020">
    <property type="term" value="C:membrane"/>
    <property type="evidence" value="ECO:0007669"/>
    <property type="project" value="UniProtKB-SubCell"/>
</dbReference>
<dbReference type="GO" id="GO:0005230">
    <property type="term" value="F:extracellular ligand-gated monoatomic ion channel activity"/>
    <property type="evidence" value="ECO:0007669"/>
    <property type="project" value="InterPro"/>
</dbReference>
<name>A0AAV5TIA3_9BILA</name>
<dbReference type="SUPFAM" id="SSF63712">
    <property type="entry name" value="Nicotinic receptor ligand binding domain-like"/>
    <property type="match status" value="1"/>
</dbReference>
<dbReference type="InterPro" id="IPR036734">
    <property type="entry name" value="Neur_chan_lig-bd_sf"/>
</dbReference>
<feature type="transmembrane region" description="Helical" evidence="2">
    <location>
        <begin position="118"/>
        <end position="135"/>
    </location>
</feature>
<dbReference type="AlphaFoldDB" id="A0AAV5TIA3"/>
<dbReference type="InterPro" id="IPR038050">
    <property type="entry name" value="Neuro_actylchol_rec"/>
</dbReference>
<proteinExistence type="predicted"/>